<protein>
    <submittedName>
        <fullName evidence="1">Uncharacterized protein</fullName>
    </submittedName>
</protein>
<proteinExistence type="predicted"/>
<sequence length="125" mass="14095">MSLRTPAATLKNIDKVTRHYVKRILHLHLHTPHNLIHASLRDGGLGVTQMTLSIPNILLRRINNLSDSSKKDGVFKATLSTVRVEGLRKNLQEVAVKYPPQYFRGEMEKRAFIKGLHYAAQDAAS</sequence>
<dbReference type="Proteomes" id="UP001168821">
    <property type="component" value="Unassembled WGS sequence"/>
</dbReference>
<reference evidence="1" key="1">
    <citation type="journal article" date="2023" name="G3 (Bethesda)">
        <title>Whole genome assemblies of Zophobas morio and Tenebrio molitor.</title>
        <authorList>
            <person name="Kaur S."/>
            <person name="Stinson S.A."/>
            <person name="diCenzo G.C."/>
        </authorList>
    </citation>
    <scope>NUCLEOTIDE SEQUENCE</scope>
    <source>
        <strain evidence="1">QUZm001</strain>
    </source>
</reference>
<evidence type="ECO:0000313" key="1">
    <source>
        <dbReference type="EMBL" id="KAJ3659940.1"/>
    </source>
</evidence>
<gene>
    <name evidence="1" type="ORF">Zmor_011602</name>
</gene>
<keyword evidence="2" id="KW-1185">Reference proteome</keyword>
<dbReference type="AlphaFoldDB" id="A0AA38IN33"/>
<accession>A0AA38IN33</accession>
<comment type="caution">
    <text evidence="1">The sequence shown here is derived from an EMBL/GenBank/DDBJ whole genome shotgun (WGS) entry which is preliminary data.</text>
</comment>
<dbReference type="EMBL" id="JALNTZ010000003">
    <property type="protein sequence ID" value="KAJ3659940.1"/>
    <property type="molecule type" value="Genomic_DNA"/>
</dbReference>
<evidence type="ECO:0000313" key="2">
    <source>
        <dbReference type="Proteomes" id="UP001168821"/>
    </source>
</evidence>
<organism evidence="1 2">
    <name type="scientific">Zophobas morio</name>
    <dbReference type="NCBI Taxonomy" id="2755281"/>
    <lineage>
        <taxon>Eukaryota</taxon>
        <taxon>Metazoa</taxon>
        <taxon>Ecdysozoa</taxon>
        <taxon>Arthropoda</taxon>
        <taxon>Hexapoda</taxon>
        <taxon>Insecta</taxon>
        <taxon>Pterygota</taxon>
        <taxon>Neoptera</taxon>
        <taxon>Endopterygota</taxon>
        <taxon>Coleoptera</taxon>
        <taxon>Polyphaga</taxon>
        <taxon>Cucujiformia</taxon>
        <taxon>Tenebrionidae</taxon>
        <taxon>Zophobas</taxon>
    </lineage>
</organism>
<name>A0AA38IN33_9CUCU</name>